<dbReference type="GO" id="GO:0006152">
    <property type="term" value="P:purine nucleoside catabolic process"/>
    <property type="evidence" value="ECO:0007669"/>
    <property type="project" value="TreeGrafter"/>
</dbReference>
<dbReference type="InterPro" id="IPR036452">
    <property type="entry name" value="Ribo_hydro-like"/>
</dbReference>
<keyword evidence="5" id="KW-1185">Reference proteome</keyword>
<dbReference type="GO" id="GO:0005829">
    <property type="term" value="C:cytosol"/>
    <property type="evidence" value="ECO:0007669"/>
    <property type="project" value="TreeGrafter"/>
</dbReference>
<dbReference type="InterPro" id="IPR001910">
    <property type="entry name" value="Inosine/uridine_hydrolase_dom"/>
</dbReference>
<dbReference type="GO" id="GO:0008477">
    <property type="term" value="F:purine nucleosidase activity"/>
    <property type="evidence" value="ECO:0007669"/>
    <property type="project" value="TreeGrafter"/>
</dbReference>
<dbReference type="KEGG" id="plw:D5F53_14350"/>
<proteinExistence type="predicted"/>
<name>A0A385TTF2_PAELA</name>
<evidence type="ECO:0000256" key="1">
    <source>
        <dbReference type="ARBA" id="ARBA00022801"/>
    </source>
</evidence>
<dbReference type="Proteomes" id="UP000266552">
    <property type="component" value="Chromosome"/>
</dbReference>
<evidence type="ECO:0000256" key="2">
    <source>
        <dbReference type="ARBA" id="ARBA00023295"/>
    </source>
</evidence>
<feature type="domain" description="Inosine/uridine-preferring nucleoside hydrolase" evidence="3">
    <location>
        <begin position="20"/>
        <end position="300"/>
    </location>
</feature>
<evidence type="ECO:0000313" key="5">
    <source>
        <dbReference type="Proteomes" id="UP000266552"/>
    </source>
</evidence>
<dbReference type="InterPro" id="IPR023186">
    <property type="entry name" value="IUNH"/>
</dbReference>
<accession>A0A385TTF2</accession>
<protein>
    <submittedName>
        <fullName evidence="4">Nucleoside hydrolase</fullName>
    </submittedName>
</protein>
<dbReference type="PANTHER" id="PTHR12304">
    <property type="entry name" value="INOSINE-URIDINE PREFERRING NUCLEOSIDE HYDROLASE"/>
    <property type="match status" value="1"/>
</dbReference>
<evidence type="ECO:0000259" key="3">
    <source>
        <dbReference type="Pfam" id="PF01156"/>
    </source>
</evidence>
<sequence length="309" mass="33938">MQCTLVDMIFITGGLIMEKILLDTDIGGDIDDAICLAYLLKEPRCNLVGITTVCGEPERRAAVANAICKTIQRDISIVAGLDTTLQPVPVYPTPDGAAALANWEHDSYDKSDAPAFMYEMIKANPYEIVLIGIGNMTNIATLFNTYPDAISLLKGLYVMNGYFGQEPLPEANYNWNSWVDPLASKIVFSSNVATHRAITLEITDRLTIEAAKAGELLRSDSNLIKAVFDFGNAWLESSNLLTLHDPLAAVCIFHPDVCRFEKGFVSVETMEESFMGGTSFRAAQDGNVEISREVDAERFYRILSSTLNG</sequence>
<dbReference type="SUPFAM" id="SSF53590">
    <property type="entry name" value="Nucleoside hydrolase"/>
    <property type="match status" value="1"/>
</dbReference>
<dbReference type="AlphaFoldDB" id="A0A385TTF2"/>
<keyword evidence="1 4" id="KW-0378">Hydrolase</keyword>
<dbReference type="EMBL" id="CP032412">
    <property type="protein sequence ID" value="AYB44395.1"/>
    <property type="molecule type" value="Genomic_DNA"/>
</dbReference>
<keyword evidence="2" id="KW-0326">Glycosidase</keyword>
<reference evidence="4 5" key="1">
    <citation type="submission" date="2018-09" db="EMBL/GenBank/DDBJ databases">
        <title>Genome Sequence of Paenibacillus lautus Strain E7593-69, Azo Dye-Degrading Bacteria, Isolated from Commercial Tattoo Inks.</title>
        <authorList>
            <person name="Nho S.W."/>
            <person name="Kim S.-J."/>
            <person name="Kweon O."/>
            <person name="Cerniglia C.E."/>
        </authorList>
    </citation>
    <scope>NUCLEOTIDE SEQUENCE [LARGE SCALE GENOMIC DNA]</scope>
    <source>
        <strain evidence="4 5">E7593-69</strain>
    </source>
</reference>
<dbReference type="Pfam" id="PF01156">
    <property type="entry name" value="IU_nuc_hydro"/>
    <property type="match status" value="1"/>
</dbReference>
<dbReference type="PANTHER" id="PTHR12304:SF25">
    <property type="entry name" value="INOSINE_URIDINE-PREFERRING NUCLEOSIDE HYDROLASE DOMAIN-CONTAINING PROTEIN"/>
    <property type="match status" value="1"/>
</dbReference>
<evidence type="ECO:0000313" key="4">
    <source>
        <dbReference type="EMBL" id="AYB44395.1"/>
    </source>
</evidence>
<organism evidence="4 5">
    <name type="scientific">Paenibacillus lautus</name>
    <name type="common">Bacillus lautus</name>
    <dbReference type="NCBI Taxonomy" id="1401"/>
    <lineage>
        <taxon>Bacteria</taxon>
        <taxon>Bacillati</taxon>
        <taxon>Bacillota</taxon>
        <taxon>Bacilli</taxon>
        <taxon>Bacillales</taxon>
        <taxon>Paenibacillaceae</taxon>
        <taxon>Paenibacillus</taxon>
    </lineage>
</organism>
<dbReference type="Gene3D" id="3.90.245.10">
    <property type="entry name" value="Ribonucleoside hydrolase-like"/>
    <property type="match status" value="1"/>
</dbReference>
<gene>
    <name evidence="4" type="ORF">D5F53_14350</name>
</gene>